<dbReference type="InterPro" id="IPR036034">
    <property type="entry name" value="PDZ_sf"/>
</dbReference>
<evidence type="ECO:0000313" key="6">
    <source>
        <dbReference type="EMBL" id="CAL8126692.1"/>
    </source>
</evidence>
<dbReference type="PANTHER" id="PTHR24214:SF38">
    <property type="entry name" value="PDZ AND LIM DOMAIN PROTEIN ZASP-RELATED"/>
    <property type="match status" value="1"/>
</dbReference>
<reference evidence="6 7" key="1">
    <citation type="submission" date="2024-08" db="EMBL/GenBank/DDBJ databases">
        <authorList>
            <person name="Cucini C."/>
            <person name="Frati F."/>
        </authorList>
    </citation>
    <scope>NUCLEOTIDE SEQUENCE [LARGE SCALE GENOMIC DNA]</scope>
</reference>
<evidence type="ECO:0000256" key="2">
    <source>
        <dbReference type="ARBA" id="ARBA00022490"/>
    </source>
</evidence>
<dbReference type="Gene3D" id="2.30.42.10">
    <property type="match status" value="1"/>
</dbReference>
<keyword evidence="7" id="KW-1185">Reference proteome</keyword>
<dbReference type="SUPFAM" id="SSF50156">
    <property type="entry name" value="PDZ domain-like"/>
    <property type="match status" value="1"/>
</dbReference>
<feature type="region of interest" description="Disordered" evidence="4">
    <location>
        <begin position="95"/>
        <end position="286"/>
    </location>
</feature>
<evidence type="ECO:0000259" key="5">
    <source>
        <dbReference type="PROSITE" id="PS50106"/>
    </source>
</evidence>
<name>A0ABP1RDH3_9HEXA</name>
<feature type="compositionally biased region" description="Low complexity" evidence="4">
    <location>
        <begin position="122"/>
        <end position="132"/>
    </location>
</feature>
<feature type="compositionally biased region" description="Low complexity" evidence="4">
    <location>
        <begin position="202"/>
        <end position="218"/>
    </location>
</feature>
<keyword evidence="3" id="KW-0440">LIM domain</keyword>
<dbReference type="InterPro" id="IPR050604">
    <property type="entry name" value="PDZ-LIM_domain"/>
</dbReference>
<feature type="compositionally biased region" description="Polar residues" evidence="4">
    <location>
        <begin position="263"/>
        <end position="280"/>
    </location>
</feature>
<dbReference type="PANTHER" id="PTHR24214">
    <property type="entry name" value="PDZ AND LIM DOMAIN PROTEIN ZASP"/>
    <property type="match status" value="1"/>
</dbReference>
<dbReference type="Pfam" id="PF00595">
    <property type="entry name" value="PDZ"/>
    <property type="match status" value="1"/>
</dbReference>
<feature type="compositionally biased region" description="Low complexity" evidence="4">
    <location>
        <begin position="151"/>
        <end position="164"/>
    </location>
</feature>
<comment type="caution">
    <text evidence="6">The sequence shown here is derived from an EMBL/GenBank/DDBJ whole genome shotgun (WGS) entry which is preliminary data.</text>
</comment>
<evidence type="ECO:0000256" key="4">
    <source>
        <dbReference type="SAM" id="MobiDB-lite"/>
    </source>
</evidence>
<dbReference type="SMART" id="SM00228">
    <property type="entry name" value="PDZ"/>
    <property type="match status" value="1"/>
</dbReference>
<dbReference type="EMBL" id="CAXLJM020000072">
    <property type="protein sequence ID" value="CAL8126692.1"/>
    <property type="molecule type" value="Genomic_DNA"/>
</dbReference>
<evidence type="ECO:0000256" key="1">
    <source>
        <dbReference type="ARBA" id="ARBA00004496"/>
    </source>
</evidence>
<sequence>MSDENRSPVHAYQSRKVVNLLGGPPWGFRIHGGRDTHLPLKVARVNPGSKAAKCGIRDGDLISNINGQSTEELTNVEVQKLIKKSGDRVTLELKGATKRMGPLEGSSSLSPGLSANDQAPATSLSTSQLSSSGAPAVPLSTDESNVTPIVSTASPTAATSATPTKSEKKEKKKSEKSKKKSSQSPSKGEETKDKSRKSGKHQQQQQATPPQTTQQQQPDSVDKATSPPEHAGDAIGDGGGGGAKVDAGKTKHLPQSILKNGASLETNGKQRQRASSSTKKGNGMITGVSSSLLGDIIAELDDLLDADFFNVATNSDNFNANEENNCVAKSRKESDGLKWLPH</sequence>
<evidence type="ECO:0000313" key="7">
    <source>
        <dbReference type="Proteomes" id="UP001642540"/>
    </source>
</evidence>
<comment type="subcellular location">
    <subcellularLocation>
        <location evidence="1">Cytoplasm</location>
    </subcellularLocation>
</comment>
<keyword evidence="2" id="KW-0963">Cytoplasm</keyword>
<dbReference type="InterPro" id="IPR001478">
    <property type="entry name" value="PDZ"/>
</dbReference>
<keyword evidence="3" id="KW-0862">Zinc</keyword>
<organism evidence="6 7">
    <name type="scientific">Orchesella dallaii</name>
    <dbReference type="NCBI Taxonomy" id="48710"/>
    <lineage>
        <taxon>Eukaryota</taxon>
        <taxon>Metazoa</taxon>
        <taxon>Ecdysozoa</taxon>
        <taxon>Arthropoda</taxon>
        <taxon>Hexapoda</taxon>
        <taxon>Collembola</taxon>
        <taxon>Entomobryomorpha</taxon>
        <taxon>Entomobryoidea</taxon>
        <taxon>Orchesellidae</taxon>
        <taxon>Orchesellinae</taxon>
        <taxon>Orchesella</taxon>
    </lineage>
</organism>
<feature type="compositionally biased region" description="Low complexity" evidence="4">
    <location>
        <begin position="102"/>
        <end position="114"/>
    </location>
</feature>
<dbReference type="Proteomes" id="UP001642540">
    <property type="component" value="Unassembled WGS sequence"/>
</dbReference>
<evidence type="ECO:0000256" key="3">
    <source>
        <dbReference type="ARBA" id="ARBA00023038"/>
    </source>
</evidence>
<feature type="compositionally biased region" description="Polar residues" evidence="4">
    <location>
        <begin position="141"/>
        <end position="150"/>
    </location>
</feature>
<gene>
    <name evidence="6" type="ORF">ODALV1_LOCUS21512</name>
</gene>
<protein>
    <recommendedName>
        <fullName evidence="5">PDZ domain-containing protein</fullName>
    </recommendedName>
</protein>
<accession>A0ABP1RDH3</accession>
<proteinExistence type="predicted"/>
<keyword evidence="3" id="KW-0479">Metal-binding</keyword>
<dbReference type="PROSITE" id="PS50106">
    <property type="entry name" value="PDZ"/>
    <property type="match status" value="1"/>
</dbReference>
<feature type="domain" description="PDZ" evidence="5">
    <location>
        <begin position="23"/>
        <end position="97"/>
    </location>
</feature>